<accession>H8FTS1</accession>
<dbReference type="AlphaFoldDB" id="H8FTS1"/>
<evidence type="ECO:0000313" key="2">
    <source>
        <dbReference type="Proteomes" id="UP000004169"/>
    </source>
</evidence>
<evidence type="ECO:0000313" key="1">
    <source>
        <dbReference type="EMBL" id="CCG41778.1"/>
    </source>
</evidence>
<dbReference type="Proteomes" id="UP000004169">
    <property type="component" value="Unassembled WGS sequence"/>
</dbReference>
<keyword evidence="2" id="KW-1185">Reference proteome</keyword>
<gene>
    <name evidence="1" type="ORF">PHAMO_290066</name>
</gene>
<organism evidence="1 2">
    <name type="scientific">Magnetospirillum molischianum DSM 120</name>
    <dbReference type="NCBI Taxonomy" id="1150626"/>
    <lineage>
        <taxon>Bacteria</taxon>
        <taxon>Pseudomonadati</taxon>
        <taxon>Pseudomonadota</taxon>
        <taxon>Alphaproteobacteria</taxon>
        <taxon>Rhodospirillales</taxon>
        <taxon>Rhodospirillaceae</taxon>
        <taxon>Magnetospirillum</taxon>
    </lineage>
</organism>
<dbReference type="STRING" id="1150626.PHAMO_290066"/>
<sequence>MWPHSTVPAWTVSRTWRPGTSSPAAKLRIWNLPSVASATRRVMYSPVPNRVSRLLGKLDASRHLISGWVWASAGAAKALAAAPKVAVVRKVRRSIERLLDFVVPGQSGSPRFKRALSYRIARAPPAEALDGRGGRGLSLVPVVICPTGLRPR</sequence>
<dbReference type="EMBL" id="CAHP01000022">
    <property type="protein sequence ID" value="CCG41778.1"/>
    <property type="molecule type" value="Genomic_DNA"/>
</dbReference>
<comment type="caution">
    <text evidence="1">The sequence shown here is derived from an EMBL/GenBank/DDBJ whole genome shotgun (WGS) entry which is preliminary data.</text>
</comment>
<proteinExistence type="predicted"/>
<reference evidence="1 2" key="1">
    <citation type="journal article" date="2012" name="J. Bacteriol.">
        <title>Draft Genome Sequence of the Purple Photosynthetic Bacterium Phaeospirillum molischianum DSM120, a Particularly Versatile Bacterium.</title>
        <authorList>
            <person name="Duquesne K."/>
            <person name="Prima V."/>
            <person name="Ji B."/>
            <person name="Rouy Z."/>
            <person name="Medigue C."/>
            <person name="Talla E."/>
            <person name="Sturgis J.N."/>
        </authorList>
    </citation>
    <scope>NUCLEOTIDE SEQUENCE [LARGE SCALE GENOMIC DNA]</scope>
    <source>
        <strain evidence="2">DSM120</strain>
    </source>
</reference>
<name>H8FTS1_MAGML</name>
<protein>
    <submittedName>
        <fullName evidence="1">Uncharacterized protein</fullName>
    </submittedName>
</protein>